<protein>
    <recommendedName>
        <fullName evidence="2">H15 domain-containing protein</fullName>
    </recommendedName>
</protein>
<dbReference type="EMBL" id="CARXXK010000004">
    <property type="protein sequence ID" value="CAI6366315.1"/>
    <property type="molecule type" value="Genomic_DNA"/>
</dbReference>
<dbReference type="GO" id="GO:0006334">
    <property type="term" value="P:nucleosome assembly"/>
    <property type="evidence" value="ECO:0007669"/>
    <property type="project" value="InterPro"/>
</dbReference>
<feature type="compositionally biased region" description="Basic residues" evidence="1">
    <location>
        <begin position="21"/>
        <end position="36"/>
    </location>
</feature>
<accession>A0AAV0XD51</accession>
<reference evidence="3 4" key="1">
    <citation type="submission" date="2023-01" db="EMBL/GenBank/DDBJ databases">
        <authorList>
            <person name="Whitehead M."/>
        </authorList>
    </citation>
    <scope>NUCLEOTIDE SEQUENCE [LARGE SCALE GENOMIC DNA]</scope>
</reference>
<feature type="compositionally biased region" description="Basic and acidic residues" evidence="1">
    <location>
        <begin position="156"/>
        <end position="166"/>
    </location>
</feature>
<evidence type="ECO:0000313" key="3">
    <source>
        <dbReference type="EMBL" id="CAI6366315.1"/>
    </source>
</evidence>
<evidence type="ECO:0000313" key="4">
    <source>
        <dbReference type="Proteomes" id="UP001160148"/>
    </source>
</evidence>
<dbReference type="SMART" id="SM00526">
    <property type="entry name" value="H15"/>
    <property type="match status" value="1"/>
</dbReference>
<dbReference type="CDD" id="cd00073">
    <property type="entry name" value="H15"/>
    <property type="match status" value="1"/>
</dbReference>
<gene>
    <name evidence="3" type="ORF">MEUPH1_LOCUS20914</name>
</gene>
<dbReference type="InterPro" id="IPR036390">
    <property type="entry name" value="WH_DNA-bd_sf"/>
</dbReference>
<name>A0AAV0XD51_9HEMI</name>
<feature type="region of interest" description="Disordered" evidence="1">
    <location>
        <begin position="96"/>
        <end position="186"/>
    </location>
</feature>
<feature type="compositionally biased region" description="Basic and acidic residues" evidence="1">
    <location>
        <begin position="100"/>
        <end position="112"/>
    </location>
</feature>
<dbReference type="InterPro" id="IPR036388">
    <property type="entry name" value="WH-like_DNA-bd_sf"/>
</dbReference>
<feature type="compositionally biased region" description="Basic residues" evidence="1">
    <location>
        <begin position="175"/>
        <end position="186"/>
    </location>
</feature>
<comment type="caution">
    <text evidence="3">The sequence shown here is derived from an EMBL/GenBank/DDBJ whole genome shotgun (WGS) entry which is preliminary data.</text>
</comment>
<sequence length="186" mass="20307">MTDTVATTPAPVAASPAAKKSPAKKKLSASKVKKTKKTVALHPTTAVMVTSAIKELKEKKGSSLPAIKKYLAANYKVDPAKLAPFIRKFLKAAVANGQAEKSRCGQKEEIHRQKSQSRRNTEEEEARNRQETRGGRTSSQKSEKGRCNQTQGDYTEEGRSQGEEAGRCQAQSRKTPIKKTAAPKKK</sequence>
<dbReference type="PROSITE" id="PS51504">
    <property type="entry name" value="H15"/>
    <property type="match status" value="1"/>
</dbReference>
<dbReference type="InterPro" id="IPR005818">
    <property type="entry name" value="Histone_H1/H5_H15"/>
</dbReference>
<proteinExistence type="predicted"/>
<dbReference type="GO" id="GO:0000786">
    <property type="term" value="C:nucleosome"/>
    <property type="evidence" value="ECO:0007669"/>
    <property type="project" value="InterPro"/>
</dbReference>
<evidence type="ECO:0000259" key="2">
    <source>
        <dbReference type="PROSITE" id="PS51504"/>
    </source>
</evidence>
<keyword evidence="4" id="KW-1185">Reference proteome</keyword>
<evidence type="ECO:0000256" key="1">
    <source>
        <dbReference type="SAM" id="MobiDB-lite"/>
    </source>
</evidence>
<feature type="region of interest" description="Disordered" evidence="1">
    <location>
        <begin position="1"/>
        <end position="36"/>
    </location>
</feature>
<dbReference type="Gene3D" id="1.10.10.10">
    <property type="entry name" value="Winged helix-like DNA-binding domain superfamily/Winged helix DNA-binding domain"/>
    <property type="match status" value="1"/>
</dbReference>
<dbReference type="Pfam" id="PF00538">
    <property type="entry name" value="Linker_histone"/>
    <property type="match status" value="1"/>
</dbReference>
<dbReference type="SUPFAM" id="SSF46785">
    <property type="entry name" value="Winged helix' DNA-binding domain"/>
    <property type="match status" value="1"/>
</dbReference>
<dbReference type="Proteomes" id="UP001160148">
    <property type="component" value="Unassembled WGS sequence"/>
</dbReference>
<organism evidence="3 4">
    <name type="scientific">Macrosiphum euphorbiae</name>
    <name type="common">potato aphid</name>
    <dbReference type="NCBI Taxonomy" id="13131"/>
    <lineage>
        <taxon>Eukaryota</taxon>
        <taxon>Metazoa</taxon>
        <taxon>Ecdysozoa</taxon>
        <taxon>Arthropoda</taxon>
        <taxon>Hexapoda</taxon>
        <taxon>Insecta</taxon>
        <taxon>Pterygota</taxon>
        <taxon>Neoptera</taxon>
        <taxon>Paraneoptera</taxon>
        <taxon>Hemiptera</taxon>
        <taxon>Sternorrhyncha</taxon>
        <taxon>Aphidomorpha</taxon>
        <taxon>Aphidoidea</taxon>
        <taxon>Aphididae</taxon>
        <taxon>Macrosiphini</taxon>
        <taxon>Macrosiphum</taxon>
    </lineage>
</organism>
<feature type="domain" description="H15" evidence="2">
    <location>
        <begin position="41"/>
        <end position="112"/>
    </location>
</feature>
<dbReference type="AlphaFoldDB" id="A0AAV0XD51"/>
<feature type="compositionally biased region" description="Low complexity" evidence="1">
    <location>
        <begin position="1"/>
        <end position="20"/>
    </location>
</feature>
<dbReference type="GO" id="GO:0003677">
    <property type="term" value="F:DNA binding"/>
    <property type="evidence" value="ECO:0007669"/>
    <property type="project" value="InterPro"/>
</dbReference>